<dbReference type="EMBL" id="AMZH03009807">
    <property type="protein sequence ID" value="RRT56036.1"/>
    <property type="molecule type" value="Genomic_DNA"/>
</dbReference>
<name>A0A426YWC3_ENSVE</name>
<proteinExistence type="predicted"/>
<gene>
    <name evidence="1" type="ORF">B296_00028964</name>
</gene>
<evidence type="ECO:0000313" key="2">
    <source>
        <dbReference type="Proteomes" id="UP000287651"/>
    </source>
</evidence>
<sequence>MMKDILTQVSQVPREMGGIGQHDEVMRIRCSARNRLLAIRLEHPAIKLFPCVSVRMKPIPSEEKLALNESSRFRKWRVSARSLSVLEWLVSPLDSTVLLG</sequence>
<protein>
    <submittedName>
        <fullName evidence="1">Uncharacterized protein</fullName>
    </submittedName>
</protein>
<dbReference type="AlphaFoldDB" id="A0A426YWC3"/>
<accession>A0A426YWC3</accession>
<organism evidence="1 2">
    <name type="scientific">Ensete ventricosum</name>
    <name type="common">Abyssinian banana</name>
    <name type="synonym">Musa ensete</name>
    <dbReference type="NCBI Taxonomy" id="4639"/>
    <lineage>
        <taxon>Eukaryota</taxon>
        <taxon>Viridiplantae</taxon>
        <taxon>Streptophyta</taxon>
        <taxon>Embryophyta</taxon>
        <taxon>Tracheophyta</taxon>
        <taxon>Spermatophyta</taxon>
        <taxon>Magnoliopsida</taxon>
        <taxon>Liliopsida</taxon>
        <taxon>Zingiberales</taxon>
        <taxon>Musaceae</taxon>
        <taxon>Ensete</taxon>
    </lineage>
</organism>
<reference evidence="1 2" key="1">
    <citation type="journal article" date="2014" name="Agronomy (Basel)">
        <title>A Draft Genome Sequence for Ensete ventricosum, the Drought-Tolerant Tree Against Hunger.</title>
        <authorList>
            <person name="Harrison J."/>
            <person name="Moore K.A."/>
            <person name="Paszkiewicz K."/>
            <person name="Jones T."/>
            <person name="Grant M."/>
            <person name="Ambacheew D."/>
            <person name="Muzemil S."/>
            <person name="Studholme D.J."/>
        </authorList>
    </citation>
    <scope>NUCLEOTIDE SEQUENCE [LARGE SCALE GENOMIC DNA]</scope>
</reference>
<evidence type="ECO:0000313" key="1">
    <source>
        <dbReference type="EMBL" id="RRT56036.1"/>
    </source>
</evidence>
<dbReference type="Proteomes" id="UP000287651">
    <property type="component" value="Unassembled WGS sequence"/>
</dbReference>
<comment type="caution">
    <text evidence="1">The sequence shown here is derived from an EMBL/GenBank/DDBJ whole genome shotgun (WGS) entry which is preliminary data.</text>
</comment>